<organism evidence="2 3">
    <name type="scientific">Microscilla marina ATCC 23134</name>
    <dbReference type="NCBI Taxonomy" id="313606"/>
    <lineage>
        <taxon>Bacteria</taxon>
        <taxon>Pseudomonadati</taxon>
        <taxon>Bacteroidota</taxon>
        <taxon>Cytophagia</taxon>
        <taxon>Cytophagales</taxon>
        <taxon>Microscillaceae</taxon>
        <taxon>Microscilla</taxon>
    </lineage>
</organism>
<dbReference type="EMBL" id="AAWS01000004">
    <property type="protein sequence ID" value="EAY30942.1"/>
    <property type="molecule type" value="Genomic_DNA"/>
</dbReference>
<comment type="caution">
    <text evidence="2">The sequence shown here is derived from an EMBL/GenBank/DDBJ whole genome shotgun (WGS) entry which is preliminary data.</text>
</comment>
<evidence type="ECO:0000313" key="3">
    <source>
        <dbReference type="Proteomes" id="UP000004095"/>
    </source>
</evidence>
<proteinExistence type="predicted"/>
<gene>
    <name evidence="1" type="ORF">M23134_05825</name>
    <name evidence="2" type="ORF">M23134_07349</name>
</gene>
<protein>
    <submittedName>
        <fullName evidence="2">Uncharacterized protein</fullName>
    </submittedName>
</protein>
<evidence type="ECO:0000313" key="1">
    <source>
        <dbReference type="EMBL" id="EAY29952.1"/>
    </source>
</evidence>
<dbReference type="Proteomes" id="UP000004095">
    <property type="component" value="Unassembled WGS sequence"/>
</dbReference>
<sequence length="54" mass="6279">MIKGDKNEAAYFSKDAGVVGFRLKPWQLIALMGWHKQKPDRKIYLYLPARISKT</sequence>
<name>A1ZEJ0_MICM2</name>
<keyword evidence="3" id="KW-1185">Reference proteome</keyword>
<accession>A1ZEJ0</accession>
<evidence type="ECO:0000313" key="2">
    <source>
        <dbReference type="EMBL" id="EAY30942.1"/>
    </source>
</evidence>
<dbReference type="AlphaFoldDB" id="A1ZEJ0"/>
<dbReference type="EMBL" id="AAWS01000009">
    <property type="protein sequence ID" value="EAY29952.1"/>
    <property type="molecule type" value="Genomic_DNA"/>
</dbReference>
<reference evidence="2 3" key="1">
    <citation type="submission" date="2007-01" db="EMBL/GenBank/DDBJ databases">
        <authorList>
            <person name="Haygood M."/>
            <person name="Podell S."/>
            <person name="Anderson C."/>
            <person name="Hopkinson B."/>
            <person name="Roe K."/>
            <person name="Barbeau K."/>
            <person name="Gaasterland T."/>
            <person name="Ferriera S."/>
            <person name="Johnson J."/>
            <person name="Kravitz S."/>
            <person name="Beeson K."/>
            <person name="Sutton G."/>
            <person name="Rogers Y.-H."/>
            <person name="Friedman R."/>
            <person name="Frazier M."/>
            <person name="Venter J.C."/>
        </authorList>
    </citation>
    <scope>NUCLEOTIDE SEQUENCE [LARGE SCALE GENOMIC DNA]</scope>
    <source>
        <strain evidence="2 3">ATCC 23134</strain>
    </source>
</reference>